<evidence type="ECO:0000256" key="1">
    <source>
        <dbReference type="SAM" id="MobiDB-lite"/>
    </source>
</evidence>
<dbReference type="EMBL" id="LAZR01001321">
    <property type="protein sequence ID" value="KKN46623.1"/>
    <property type="molecule type" value="Genomic_DNA"/>
</dbReference>
<proteinExistence type="predicted"/>
<dbReference type="AlphaFoldDB" id="A0A0F9TYZ0"/>
<sequence>MMDERILVNRFSLDDPDWDLLLCDLPEDEPADDRSERWPETPKVGTLK</sequence>
<protein>
    <submittedName>
        <fullName evidence="2">Uncharacterized protein</fullName>
    </submittedName>
</protein>
<organism evidence="2">
    <name type="scientific">marine sediment metagenome</name>
    <dbReference type="NCBI Taxonomy" id="412755"/>
    <lineage>
        <taxon>unclassified sequences</taxon>
        <taxon>metagenomes</taxon>
        <taxon>ecological metagenomes</taxon>
    </lineage>
</organism>
<comment type="caution">
    <text evidence="2">The sequence shown here is derived from an EMBL/GenBank/DDBJ whole genome shotgun (WGS) entry which is preliminary data.</text>
</comment>
<name>A0A0F9TYZ0_9ZZZZ</name>
<reference evidence="2" key="1">
    <citation type="journal article" date="2015" name="Nature">
        <title>Complex archaea that bridge the gap between prokaryotes and eukaryotes.</title>
        <authorList>
            <person name="Spang A."/>
            <person name="Saw J.H."/>
            <person name="Jorgensen S.L."/>
            <person name="Zaremba-Niedzwiedzka K."/>
            <person name="Martijn J."/>
            <person name="Lind A.E."/>
            <person name="van Eijk R."/>
            <person name="Schleper C."/>
            <person name="Guy L."/>
            <person name="Ettema T.J."/>
        </authorList>
    </citation>
    <scope>NUCLEOTIDE SEQUENCE</scope>
</reference>
<evidence type="ECO:0000313" key="2">
    <source>
        <dbReference type="EMBL" id="KKN46623.1"/>
    </source>
</evidence>
<feature type="region of interest" description="Disordered" evidence="1">
    <location>
        <begin position="24"/>
        <end position="48"/>
    </location>
</feature>
<gene>
    <name evidence="2" type="ORF">LCGC14_0671280</name>
</gene>
<accession>A0A0F9TYZ0</accession>